<dbReference type="RefSeq" id="WP_395126037.1">
    <property type="nucleotide sequence ID" value="NZ_JBIMSN010000029.1"/>
</dbReference>
<evidence type="ECO:0000313" key="4">
    <source>
        <dbReference type="Proteomes" id="UP001609219"/>
    </source>
</evidence>
<proteinExistence type="predicted"/>
<keyword evidence="4" id="KW-1185">Reference proteome</keyword>
<accession>A0ABW7KRM8</accession>
<dbReference type="Proteomes" id="UP001609176">
    <property type="component" value="Unassembled WGS sequence"/>
</dbReference>
<gene>
    <name evidence="2" type="ORF">ACHIPV_25045</name>
    <name evidence="1" type="ORF">ACHIRB_08215</name>
</gene>
<comment type="caution">
    <text evidence="2">The sequence shown here is derived from an EMBL/GenBank/DDBJ whole genome shotgun (WGS) entry which is preliminary data.</text>
</comment>
<reference evidence="3 4" key="1">
    <citation type="submission" date="2024-10" db="EMBL/GenBank/DDBJ databases">
        <authorList>
            <person name="Riesco R."/>
        </authorList>
    </citation>
    <scope>NUCLEOTIDE SEQUENCE [LARGE SCALE GENOMIC DNA]</scope>
    <source>
        <strain evidence="2 3">NCIMB 15448</strain>
        <strain evidence="1 4">NCIMB 15450</strain>
    </source>
</reference>
<sequence>MIERFSLHYRQSEWVVGAGGERSNPDDEHAVPTERAILEHVSAELDRWEQTFPVARSEIAPVLAPRFSVELSSSPGWVCLTVTHPSIDESDQITLMRQVAAIINDGTRRN</sequence>
<name>A0ABW7KRM8_9NOCA</name>
<dbReference type="EMBL" id="JBIMSP010000062">
    <property type="protein sequence ID" value="MFH5245120.1"/>
    <property type="molecule type" value="Genomic_DNA"/>
</dbReference>
<evidence type="ECO:0000313" key="2">
    <source>
        <dbReference type="EMBL" id="MFH5245120.1"/>
    </source>
</evidence>
<dbReference type="Proteomes" id="UP001609219">
    <property type="component" value="Unassembled WGS sequence"/>
</dbReference>
<dbReference type="EMBL" id="JBIMSN010000029">
    <property type="protein sequence ID" value="MFH5228558.1"/>
    <property type="molecule type" value="Genomic_DNA"/>
</dbReference>
<organism evidence="2 3">
    <name type="scientific">Antrihabitans spumae</name>
    <dbReference type="NCBI Taxonomy" id="3373370"/>
    <lineage>
        <taxon>Bacteria</taxon>
        <taxon>Bacillati</taxon>
        <taxon>Actinomycetota</taxon>
        <taxon>Actinomycetes</taxon>
        <taxon>Mycobacteriales</taxon>
        <taxon>Nocardiaceae</taxon>
        <taxon>Antrihabitans</taxon>
    </lineage>
</organism>
<evidence type="ECO:0000313" key="3">
    <source>
        <dbReference type="Proteomes" id="UP001609176"/>
    </source>
</evidence>
<evidence type="ECO:0000313" key="1">
    <source>
        <dbReference type="EMBL" id="MFH5228558.1"/>
    </source>
</evidence>
<protein>
    <submittedName>
        <fullName evidence="2">Uncharacterized protein</fullName>
    </submittedName>
</protein>